<organism evidence="1 2">
    <name type="scientific">Lentzea sokolovensis</name>
    <dbReference type="NCBI Taxonomy" id="3095429"/>
    <lineage>
        <taxon>Bacteria</taxon>
        <taxon>Bacillati</taxon>
        <taxon>Actinomycetota</taxon>
        <taxon>Actinomycetes</taxon>
        <taxon>Pseudonocardiales</taxon>
        <taxon>Pseudonocardiaceae</taxon>
        <taxon>Lentzea</taxon>
    </lineage>
</organism>
<dbReference type="InterPro" id="IPR004378">
    <property type="entry name" value="F420H2_quin_Rdtase"/>
</dbReference>
<reference evidence="1 2" key="1">
    <citation type="submission" date="2023-11" db="EMBL/GenBank/DDBJ databases">
        <title>Lentzea sokolovensis, sp. nov., Lentzea kristufkii, sp. nov., and Lentzea miocenensis, sp. nov., rare actinobacteria from Sokolov Coal Basin, Miocene lacustrine sediment, Czech Republic.</title>
        <authorList>
            <person name="Lara A."/>
            <person name="Kotroba L."/>
            <person name="Nouioui I."/>
            <person name="Neumann-Schaal M."/>
            <person name="Mast Y."/>
            <person name="Chronakova A."/>
        </authorList>
    </citation>
    <scope>NUCLEOTIDE SEQUENCE [LARGE SCALE GENOMIC DNA]</scope>
    <source>
        <strain evidence="1 2">BCCO 10_0061</strain>
    </source>
</reference>
<dbReference type="Gene3D" id="2.30.110.10">
    <property type="entry name" value="Electron Transport, Fmn-binding Protein, Chain A"/>
    <property type="match status" value="1"/>
</dbReference>
<reference evidence="1 2" key="2">
    <citation type="submission" date="2023-11" db="EMBL/GenBank/DDBJ databases">
        <authorList>
            <person name="Lara A.C."/>
            <person name="Chronakova A."/>
        </authorList>
    </citation>
    <scope>NUCLEOTIDE SEQUENCE [LARGE SCALE GENOMIC DNA]</scope>
    <source>
        <strain evidence="1 2">BCCO 10_0061</strain>
    </source>
</reference>
<comment type="caution">
    <text evidence="1">The sequence shown here is derived from an EMBL/GenBank/DDBJ whole genome shotgun (WGS) entry which is preliminary data.</text>
</comment>
<proteinExistence type="predicted"/>
<dbReference type="InterPro" id="IPR012349">
    <property type="entry name" value="Split_barrel_FMN-bd"/>
</dbReference>
<keyword evidence="2" id="KW-1185">Reference proteome</keyword>
<evidence type="ECO:0000313" key="1">
    <source>
        <dbReference type="EMBL" id="MDX8142718.1"/>
    </source>
</evidence>
<evidence type="ECO:0000313" key="2">
    <source>
        <dbReference type="Proteomes" id="UP001285352"/>
    </source>
</evidence>
<dbReference type="EMBL" id="JAXAVU010000006">
    <property type="protein sequence ID" value="MDX8142718.1"/>
    <property type="molecule type" value="Genomic_DNA"/>
</dbReference>
<accession>A0ABU4UT90</accession>
<name>A0ABU4UT90_9PSEU</name>
<dbReference type="Pfam" id="PF04075">
    <property type="entry name" value="F420H2_quin_red"/>
    <property type="match status" value="1"/>
</dbReference>
<protein>
    <submittedName>
        <fullName evidence="1">Nitroreductase/quinone reductase family protein</fullName>
    </submittedName>
</protein>
<dbReference type="Proteomes" id="UP001285352">
    <property type="component" value="Unassembled WGS sequence"/>
</dbReference>
<gene>
    <name evidence="1" type="ORF">SK854_11395</name>
</gene>
<sequence>MRVQGPMVRTVNKWIVGLRHAPVVGKLVRKSLTVVTYTGRRSGRTISTPVGYQRKGDVVEIRVMMPDAKVWWRNFEDAGGPLTLELDGAERTGHATSHRDDKGRVTVRVQL</sequence>